<sequence>MSRCLAIFVAIAGWGLSSCSSLPDNWFAEKAFEAKDGSYFPDFLLQFFPRSDSFQKRFPTISQARRGIRLIQVKPLVTEKNRQNESNLSWSRNGQYLSYETSNDRHRSIYIRELTGRFHQNLTVQRKRQRSFLDGIIASRIQSYNSGLTWSPTEQQYAFMSNGGVGEYNIYVGSVENSPEVVAQSPSKDGYATWGPFQDEIAFVSSRSGNGDIYLLQLKDQNVQRISDSPNTELFPEWLPKGKGIVYTSGPSSSHQIVVRRRDQKGWGRTQMLTQWPNDNLRPKVSPSGEWVAFYGSQNSHWNIYVLPLGGETSHETSMNRYVIAEDVVVDLNTGPAWSPDSSKIFFVKRDPSRFNPIYAYDLRVGKAYHINTKTKMNRDMMMSSLGVLSFRAQVGAWDRVYVALTNLGHQIQGRRRLASIRSRSKHIVHSHRISHERVNL</sequence>
<evidence type="ECO:0000256" key="1">
    <source>
        <dbReference type="ARBA" id="ARBA00009820"/>
    </source>
</evidence>
<proteinExistence type="inferred from homology"/>
<dbReference type="InterPro" id="IPR011659">
    <property type="entry name" value="WD40"/>
</dbReference>
<dbReference type="EMBL" id="FWZT01000023">
    <property type="protein sequence ID" value="SMF67135.1"/>
    <property type="molecule type" value="Genomic_DNA"/>
</dbReference>
<evidence type="ECO:0000313" key="2">
    <source>
        <dbReference type="EMBL" id="SMF67135.1"/>
    </source>
</evidence>
<dbReference type="Proteomes" id="UP000192907">
    <property type="component" value="Unassembled WGS sequence"/>
</dbReference>
<accession>A0A1Y6CI63</accession>
<gene>
    <name evidence="2" type="ORF">SAMN06296036_123100</name>
</gene>
<dbReference type="PROSITE" id="PS51257">
    <property type="entry name" value="PROKAR_LIPOPROTEIN"/>
    <property type="match status" value="1"/>
</dbReference>
<dbReference type="Pfam" id="PF07676">
    <property type="entry name" value="PD40"/>
    <property type="match status" value="1"/>
</dbReference>
<dbReference type="OrthoDB" id="262125at2"/>
<keyword evidence="3" id="KW-1185">Reference proteome</keyword>
<dbReference type="STRING" id="1513793.SAMN06296036_123100"/>
<protein>
    <submittedName>
        <fullName evidence="2">WD40-like Beta Propeller Repeat</fullName>
    </submittedName>
</protein>
<dbReference type="InterPro" id="IPR011042">
    <property type="entry name" value="6-blade_b-propeller_TolB-like"/>
</dbReference>
<evidence type="ECO:0000313" key="3">
    <source>
        <dbReference type="Proteomes" id="UP000192907"/>
    </source>
</evidence>
<name>A0A1Y6CI63_9BACT</name>
<reference evidence="3" key="1">
    <citation type="submission" date="2017-04" db="EMBL/GenBank/DDBJ databases">
        <authorList>
            <person name="Varghese N."/>
            <person name="Submissions S."/>
        </authorList>
    </citation>
    <scope>NUCLEOTIDE SEQUENCE [LARGE SCALE GENOMIC DNA]</scope>
    <source>
        <strain evidence="3">RKEM611</strain>
    </source>
</reference>
<dbReference type="PANTHER" id="PTHR36842:SF1">
    <property type="entry name" value="PROTEIN TOLB"/>
    <property type="match status" value="1"/>
</dbReference>
<dbReference type="PANTHER" id="PTHR36842">
    <property type="entry name" value="PROTEIN TOLB HOMOLOG"/>
    <property type="match status" value="1"/>
</dbReference>
<organism evidence="2 3">
    <name type="scientific">Pseudobacteriovorax antillogorgiicola</name>
    <dbReference type="NCBI Taxonomy" id="1513793"/>
    <lineage>
        <taxon>Bacteria</taxon>
        <taxon>Pseudomonadati</taxon>
        <taxon>Bdellovibrionota</taxon>
        <taxon>Oligoflexia</taxon>
        <taxon>Oligoflexales</taxon>
        <taxon>Pseudobacteriovoracaceae</taxon>
        <taxon>Pseudobacteriovorax</taxon>
    </lineage>
</organism>
<dbReference type="AlphaFoldDB" id="A0A1Y6CI63"/>
<dbReference type="Gene3D" id="2.120.10.30">
    <property type="entry name" value="TolB, C-terminal domain"/>
    <property type="match status" value="2"/>
</dbReference>
<dbReference type="SUPFAM" id="SSF82171">
    <property type="entry name" value="DPP6 N-terminal domain-like"/>
    <property type="match status" value="1"/>
</dbReference>
<dbReference type="RefSeq" id="WP_132323727.1">
    <property type="nucleotide sequence ID" value="NZ_FWZT01000023.1"/>
</dbReference>
<comment type="similarity">
    <text evidence="1">Belongs to the TolB family.</text>
</comment>